<evidence type="ECO:0000313" key="8">
    <source>
        <dbReference type="Proteomes" id="UP001189792"/>
    </source>
</evidence>
<evidence type="ECO:0000256" key="3">
    <source>
        <dbReference type="ARBA" id="ARBA00023125"/>
    </source>
</evidence>
<dbReference type="PANTHER" id="PTHR30427">
    <property type="entry name" value="TRANSCRIPTIONAL ACTIVATOR PROTEIN LYSR"/>
    <property type="match status" value="1"/>
</dbReference>
<dbReference type="InterPro" id="IPR036388">
    <property type="entry name" value="WH-like_DNA-bd_sf"/>
</dbReference>
<dbReference type="InterPro" id="IPR036390">
    <property type="entry name" value="WH_DNA-bd_sf"/>
</dbReference>
<protein>
    <recommendedName>
        <fullName evidence="5">HTH lysR-type domain-containing protein</fullName>
    </recommendedName>
</protein>
<dbReference type="AlphaFoldDB" id="A0AAD2F3L5"/>
<evidence type="ECO:0000259" key="5">
    <source>
        <dbReference type="PROSITE" id="PS50931"/>
    </source>
</evidence>
<comment type="caution">
    <text evidence="6">The sequence shown here is derived from an EMBL/GenBank/DDBJ whole genome shotgun (WGS) entry which is preliminary data.</text>
</comment>
<keyword evidence="8" id="KW-1185">Reference proteome</keyword>
<comment type="similarity">
    <text evidence="1">Belongs to the LysR transcriptional regulatory family.</text>
</comment>
<evidence type="ECO:0000256" key="2">
    <source>
        <dbReference type="ARBA" id="ARBA00023015"/>
    </source>
</evidence>
<evidence type="ECO:0000313" key="9">
    <source>
        <dbReference type="Proteomes" id="UP001190491"/>
    </source>
</evidence>
<reference evidence="6 8" key="1">
    <citation type="submission" date="2023-07" db="EMBL/GenBank/DDBJ databases">
        <authorList>
            <person name="Peeters C."/>
        </authorList>
    </citation>
    <scope>NUCLEOTIDE SEQUENCE</scope>
    <source>
        <strain evidence="7 8">LMG 32965</strain>
        <strain evidence="6">R-77567</strain>
    </source>
</reference>
<dbReference type="GO" id="GO:0003700">
    <property type="term" value="F:DNA-binding transcription factor activity"/>
    <property type="evidence" value="ECO:0007669"/>
    <property type="project" value="InterPro"/>
</dbReference>
<evidence type="ECO:0000313" key="6">
    <source>
        <dbReference type="EMBL" id="CAJ0856081.1"/>
    </source>
</evidence>
<sequence length="316" mass="34763">MSLTHRHVDVFRALMTAGSVTKAAELLVTSQPTVSRELARLEQVVGFKLFDRSNGRLRPTAAALTLFDEVKQFYVGLERVASTAAHLRAFKGGGLSVLTLPMFLQTLLPGACQRLFAGRSDATLTIEAQESPFLEEWLCAQRFDLGLTEQSKAPPGTRLEPLLEIDEVCVLHDGHPLLAKRKIALSDFSETNFISLSPTDPYRLLWDEAFSRQGVVRNLLIEAPTAAAVCSLVQKRLGIAIVNPLTAMEFVPQGLHVRPLATSFPFRVNLLCAEHRPANHLAEPFIRALREEVALAKSALKKVISAPSTQPQARKV</sequence>
<dbReference type="PROSITE" id="PS50931">
    <property type="entry name" value="HTH_LYSR"/>
    <property type="match status" value="1"/>
</dbReference>
<dbReference type="NCBIfam" id="NF008239">
    <property type="entry name" value="PRK11013.1"/>
    <property type="match status" value="1"/>
</dbReference>
<dbReference type="PANTHER" id="PTHR30427:SF1">
    <property type="entry name" value="TRANSCRIPTIONAL ACTIVATOR PROTEIN LYSR"/>
    <property type="match status" value="1"/>
</dbReference>
<dbReference type="Pfam" id="PF00126">
    <property type="entry name" value="HTH_1"/>
    <property type="match status" value="1"/>
</dbReference>
<keyword evidence="3" id="KW-0238">DNA-binding</keyword>
<name>A0AAD2F3L5_9RALS</name>
<dbReference type="SUPFAM" id="SSF53850">
    <property type="entry name" value="Periplasmic binding protein-like II"/>
    <property type="match status" value="1"/>
</dbReference>
<dbReference type="EMBL" id="CAUDKO010000002">
    <property type="protein sequence ID" value="CAJ0856081.1"/>
    <property type="molecule type" value="Genomic_DNA"/>
</dbReference>
<dbReference type="RefSeq" id="WP_206273028.1">
    <property type="nucleotide sequence ID" value="NZ_CAUDKO010000002.1"/>
</dbReference>
<feature type="domain" description="HTH lysR-type" evidence="5">
    <location>
        <begin position="1"/>
        <end position="60"/>
    </location>
</feature>
<dbReference type="Gene3D" id="3.40.190.290">
    <property type="match status" value="1"/>
</dbReference>
<evidence type="ECO:0000256" key="4">
    <source>
        <dbReference type="ARBA" id="ARBA00023163"/>
    </source>
</evidence>
<dbReference type="EMBL" id="CAUDLI010000002">
    <property type="protein sequence ID" value="CAJ0863761.1"/>
    <property type="molecule type" value="Genomic_DNA"/>
</dbReference>
<dbReference type="Pfam" id="PF03466">
    <property type="entry name" value="LysR_substrate"/>
    <property type="match status" value="1"/>
</dbReference>
<dbReference type="Proteomes" id="UP001190491">
    <property type="component" value="Unassembled WGS sequence"/>
</dbReference>
<dbReference type="Proteomes" id="UP001189792">
    <property type="component" value="Unassembled WGS sequence"/>
</dbReference>
<keyword evidence="2" id="KW-0805">Transcription regulation</keyword>
<gene>
    <name evidence="7" type="ORF">R77564_01041</name>
    <name evidence="6" type="ORF">R77567_01061</name>
</gene>
<dbReference type="GO" id="GO:0043565">
    <property type="term" value="F:sequence-specific DNA binding"/>
    <property type="evidence" value="ECO:0007669"/>
    <property type="project" value="TreeGrafter"/>
</dbReference>
<dbReference type="GO" id="GO:0010628">
    <property type="term" value="P:positive regulation of gene expression"/>
    <property type="evidence" value="ECO:0007669"/>
    <property type="project" value="TreeGrafter"/>
</dbReference>
<organism evidence="6 9">
    <name type="scientific">Ralstonia flatus</name>
    <dbReference type="NCBI Taxonomy" id="3058601"/>
    <lineage>
        <taxon>Bacteria</taxon>
        <taxon>Pseudomonadati</taxon>
        <taxon>Pseudomonadota</taxon>
        <taxon>Betaproteobacteria</taxon>
        <taxon>Burkholderiales</taxon>
        <taxon>Burkholderiaceae</taxon>
        <taxon>Ralstonia</taxon>
    </lineage>
</organism>
<dbReference type="SUPFAM" id="SSF46785">
    <property type="entry name" value="Winged helix' DNA-binding domain"/>
    <property type="match status" value="1"/>
</dbReference>
<evidence type="ECO:0000256" key="1">
    <source>
        <dbReference type="ARBA" id="ARBA00009437"/>
    </source>
</evidence>
<keyword evidence="4" id="KW-0804">Transcription</keyword>
<dbReference type="GO" id="GO:0009089">
    <property type="term" value="P:lysine biosynthetic process via diaminopimelate"/>
    <property type="evidence" value="ECO:0007669"/>
    <property type="project" value="TreeGrafter"/>
</dbReference>
<dbReference type="Gene3D" id="1.10.10.10">
    <property type="entry name" value="Winged helix-like DNA-binding domain superfamily/Winged helix DNA-binding domain"/>
    <property type="match status" value="1"/>
</dbReference>
<evidence type="ECO:0000313" key="7">
    <source>
        <dbReference type="EMBL" id="CAJ0863761.1"/>
    </source>
</evidence>
<proteinExistence type="inferred from homology"/>
<dbReference type="InterPro" id="IPR000847">
    <property type="entry name" value="LysR_HTH_N"/>
</dbReference>
<dbReference type="PRINTS" id="PR00039">
    <property type="entry name" value="HTHLYSR"/>
</dbReference>
<dbReference type="InterPro" id="IPR005119">
    <property type="entry name" value="LysR_subst-bd"/>
</dbReference>
<accession>A0AAD2F3L5</accession>